<gene>
    <name evidence="1" type="ORF">PanWU01x14_031610</name>
</gene>
<accession>A0A2P5DU73</accession>
<dbReference type="OrthoDB" id="10418486at2759"/>
<keyword evidence="2" id="KW-1185">Reference proteome</keyword>
<dbReference type="Proteomes" id="UP000237105">
    <property type="component" value="Unassembled WGS sequence"/>
</dbReference>
<comment type="caution">
    <text evidence="1">The sequence shown here is derived from an EMBL/GenBank/DDBJ whole genome shotgun (WGS) entry which is preliminary data.</text>
</comment>
<dbReference type="AlphaFoldDB" id="A0A2P5DU73"/>
<organism evidence="1 2">
    <name type="scientific">Parasponia andersonii</name>
    <name type="common">Sponia andersonii</name>
    <dbReference type="NCBI Taxonomy" id="3476"/>
    <lineage>
        <taxon>Eukaryota</taxon>
        <taxon>Viridiplantae</taxon>
        <taxon>Streptophyta</taxon>
        <taxon>Embryophyta</taxon>
        <taxon>Tracheophyta</taxon>
        <taxon>Spermatophyta</taxon>
        <taxon>Magnoliopsida</taxon>
        <taxon>eudicotyledons</taxon>
        <taxon>Gunneridae</taxon>
        <taxon>Pentapetalae</taxon>
        <taxon>rosids</taxon>
        <taxon>fabids</taxon>
        <taxon>Rosales</taxon>
        <taxon>Cannabaceae</taxon>
        <taxon>Parasponia</taxon>
    </lineage>
</organism>
<proteinExistence type="predicted"/>
<evidence type="ECO:0000313" key="2">
    <source>
        <dbReference type="Proteomes" id="UP000237105"/>
    </source>
</evidence>
<evidence type="ECO:0000313" key="1">
    <source>
        <dbReference type="EMBL" id="PON76841.1"/>
    </source>
</evidence>
<name>A0A2P5DU73_PARAD</name>
<protein>
    <submittedName>
        <fullName evidence="1">Uncharacterized protein</fullName>
    </submittedName>
</protein>
<dbReference type="EMBL" id="JXTB01000016">
    <property type="protein sequence ID" value="PON76841.1"/>
    <property type="molecule type" value="Genomic_DNA"/>
</dbReference>
<reference evidence="2" key="1">
    <citation type="submission" date="2016-06" db="EMBL/GenBank/DDBJ databases">
        <title>Parallel loss of symbiosis genes in relatives of nitrogen-fixing non-legume Parasponia.</title>
        <authorList>
            <person name="Van Velzen R."/>
            <person name="Holmer R."/>
            <person name="Bu F."/>
            <person name="Rutten L."/>
            <person name="Van Zeijl A."/>
            <person name="Liu W."/>
            <person name="Santuari L."/>
            <person name="Cao Q."/>
            <person name="Sharma T."/>
            <person name="Shen D."/>
            <person name="Roswanjaya Y."/>
            <person name="Wardhani T."/>
            <person name="Kalhor M.S."/>
            <person name="Jansen J."/>
            <person name="Van den Hoogen J."/>
            <person name="Gungor B."/>
            <person name="Hartog M."/>
            <person name="Hontelez J."/>
            <person name="Verver J."/>
            <person name="Yang W.-C."/>
            <person name="Schijlen E."/>
            <person name="Repin R."/>
            <person name="Schilthuizen M."/>
            <person name="Schranz E."/>
            <person name="Heidstra R."/>
            <person name="Miyata K."/>
            <person name="Fedorova E."/>
            <person name="Kohlen W."/>
            <person name="Bisseling T."/>
            <person name="Smit S."/>
            <person name="Geurts R."/>
        </authorList>
    </citation>
    <scope>NUCLEOTIDE SEQUENCE [LARGE SCALE GENOMIC DNA]</scope>
    <source>
        <strain evidence="2">cv. WU1-14</strain>
    </source>
</reference>
<sequence>MLTRINLYLKMVGSSRGLGFSFLTGDGVWVWLTWPNLSEIRRILIVLFLTLTWLNSSEDSWCSVVSWRRSSGWCGGDEVGGSGA</sequence>